<keyword evidence="3" id="KW-1185">Reference proteome</keyword>
<keyword evidence="1" id="KW-0812">Transmembrane</keyword>
<evidence type="ECO:0000313" key="2">
    <source>
        <dbReference type="EMBL" id="GIE03036.1"/>
    </source>
</evidence>
<gene>
    <name evidence="2" type="ORF">Adu01nite_43860</name>
</gene>
<name>A0ABQ3YZP7_9ACTN</name>
<evidence type="ECO:0000256" key="1">
    <source>
        <dbReference type="SAM" id="Phobius"/>
    </source>
</evidence>
<protein>
    <submittedName>
        <fullName evidence="2">Uncharacterized protein</fullName>
    </submittedName>
</protein>
<proteinExistence type="predicted"/>
<keyword evidence="1" id="KW-0472">Membrane</keyword>
<accession>A0ABQ3YZP7</accession>
<comment type="caution">
    <text evidence="2">The sequence shown here is derived from an EMBL/GenBank/DDBJ whole genome shotgun (WGS) entry which is preliminary data.</text>
</comment>
<keyword evidence="1" id="KW-1133">Transmembrane helix</keyword>
<dbReference type="EMBL" id="BOML01000035">
    <property type="protein sequence ID" value="GIE03036.1"/>
    <property type="molecule type" value="Genomic_DNA"/>
</dbReference>
<feature type="transmembrane region" description="Helical" evidence="1">
    <location>
        <begin position="79"/>
        <end position="105"/>
    </location>
</feature>
<evidence type="ECO:0000313" key="3">
    <source>
        <dbReference type="Proteomes" id="UP000637628"/>
    </source>
</evidence>
<dbReference type="Proteomes" id="UP000637628">
    <property type="component" value="Unassembled WGS sequence"/>
</dbReference>
<sequence length="169" mass="17801">MAGAAGRRLMAVFAVAIAVLLNVATRVVEHTPALSVRRCVSPDAPLAWLGVHLRVLREGPGCGAGQLAWHPGSGHTTELVLMVTVPALLANLGLVLGAVGVWAALRAVPSRAAAVFGRLCRRLPGVGPVLPTLRPLGTGRWPAMRVPRAWQLDRSPVCRRGPPMSEATR</sequence>
<organism evidence="2 3">
    <name type="scientific">Paractinoplanes durhamensis</name>
    <dbReference type="NCBI Taxonomy" id="113563"/>
    <lineage>
        <taxon>Bacteria</taxon>
        <taxon>Bacillati</taxon>
        <taxon>Actinomycetota</taxon>
        <taxon>Actinomycetes</taxon>
        <taxon>Micromonosporales</taxon>
        <taxon>Micromonosporaceae</taxon>
        <taxon>Paractinoplanes</taxon>
    </lineage>
</organism>
<reference evidence="2 3" key="1">
    <citation type="submission" date="2021-01" db="EMBL/GenBank/DDBJ databases">
        <title>Whole genome shotgun sequence of Actinoplanes durhamensis NBRC 14914.</title>
        <authorList>
            <person name="Komaki H."/>
            <person name="Tamura T."/>
        </authorList>
    </citation>
    <scope>NUCLEOTIDE SEQUENCE [LARGE SCALE GENOMIC DNA]</scope>
    <source>
        <strain evidence="2 3">NBRC 14914</strain>
    </source>
</reference>